<keyword evidence="1" id="KW-0227">DNA damage</keyword>
<feature type="domain" description="Helitron helicase-like" evidence="4">
    <location>
        <begin position="770"/>
        <end position="951"/>
    </location>
</feature>
<dbReference type="OrthoDB" id="508102at2759"/>
<feature type="domain" description="DNA helicase Pif1-like DEAD-box helicase" evidence="3">
    <location>
        <begin position="1398"/>
        <end position="1603"/>
    </location>
</feature>
<dbReference type="EC" id="5.6.2.3" evidence="1"/>
<sequence>MAFDDLLESGRSPWAFHVNCCLQLLASGLRLSATEPWLEKINSFNGTRDRTHSGHTVVPAFAILFADFVPFSPVCVLVNADPSLFDVVVLGIFCHSRSSEGAAMELIFCYVLWQELGCRSNACFFVLLAFSLLLPALVADYFLPPSWSFLIVSGMFFLSYLSEMDKNALRRKRYAEMSPDAKAALLSRRREARLVKKKEKDKSSRSYVRSVPFGHVETGVCFSGSAPAPAHNDQLPGCHHEVADGCPAVLQQSLDYMSTTIPAPLCLSSGTSSSAVVPHLVQCSLVSEAPLMSRSVHRREAAVDSGTATLKEQACLSPHVSATVQPSRPSRKRSTANCSRKKKKNKLLPLHSQNENEQTCHLHTESTYAVLGSIDESNLGSLRSSAPSCLDDLGEHGVSSSITVTPVSFSPSQPTGNTNEASTSFAPPVGFTANATNCSTVILPAKRQTGTLPRQRRSKNSRIDEIPKESLLLPDAPDCQYCGAKRFHLEPPSFCCSQGEISIVAPPMPYALKRLFIGNDEESDHFRKLARTYNNNLSFTSFAAKYDPELTRNTRGVYTFRVQGQVYHFLNSLSQPDNRTCGIHLYFFDTDEQLINRVAASDKLRESTLKLLMDILSNNPYARFFKDLRDIPDLEKHNIVLNCFPGLDQRIYNLPSTSQVAAIWTENDDESVNRQAHILVYSHSNTAHKVQHYYACYDPLQYPLLFPRGESGWHHGIKRAYKRKRTEHSCDEEVIIDPSSVQEPSYLIDLEKRAADHAKKDEHTVSAREYYCYRFQIRKNDESMLLHSLRLLQQFSVDSYVKIETSRLDFQRKRQNEIRTEILEGVLDSVSIGQTEGSKVGRKVILPASFIGGPRDMRRRYLDAMALVQKYGKPDIFLTMTCNPMWKEIQDCLQFKERAQGRPDLLSRVFRAKFEMLKAELLDRKIFGEVAACVYVIEFQKRGFPHAHLLLILKPQFKLLNPESYDRIVSAELPDPKQFPHLYSLVLKHMVHGPCGDMAKNSPCMKGGSCKNHYPKNFCEHTTHAEDSYPYYRRRDDGSKITVRRFELDNRWIIPYNPYLLALLDCHMNVEICSTLKLVKYLYKYIFKGHDLISFKIISDDSRADVDEIREFQQGRWISPPEAFWRIFEFRLNEMTPAVYTLQVHLPDQQLITFNKNSDLLQLMRKIDFSKTMLTEFFKMNKANGTAKTLKCFYREFPEYFVWSFKFKTWTERKRKRAIGRLVTVSPHEGERYYLRLLLTHVRAPTSFDDLLNVDGKKMNCFRDAALGLGLLQSDTYIQETLEEAVLFQMPSSLRLLFATILVHCSPADPAFLWNKFQLDLSADYHRSQHLCFNTPEEISNKVLQEIKKIVEQMGKSFADYHLAADTSVDVHYEQLTKEIECEKNIEVPAEDLMMPFKLNAEQRHAYDLILQSVFCPVGQSFFIDGPGGTGKTFLYRSLLATLRSQGYIAIAVATSGVAASILPGGRTAHSRFKIPLDFSRNKTCQISKQGSVAKLLFESKLVLWDEASMAKRETIEAFDGLLRDIMDCDRPFGGKVVVFGGDFRQTLPVIKQATKQVLIQSSLPNSPLWSQLEKLQLVHNMRAILDPAFSDFLLRIGEGRETVDRHGEITLPSAMVIPYIEKEQSLNRLVESVFPDLMTYSKNPYSMINRCVLAPKNSSVDEINDMMIKRFPGNLHVYVSSDRTVDPRHQGDYQDFLNSQNPKGLPPHKLLLKENCPIMLIRNLNPTEGLCNGTRLICRELKQNTICAEIAFGQHRGKRIFLPKIPLQVSDNDKNGLPFIRTQFPVRVCFALTINKSQGQTLDYVGIYLREPVFSHGQLYVALSRVKTSAALKVLILPGTFDGIKTDCRTRNVVFEEILRLTKH</sequence>
<dbReference type="SUPFAM" id="SSF52540">
    <property type="entry name" value="P-loop containing nucleoside triphosphate hydrolases"/>
    <property type="match status" value="2"/>
</dbReference>
<dbReference type="InterPro" id="IPR025476">
    <property type="entry name" value="Helitron_helicase-like"/>
</dbReference>
<dbReference type="PANTHER" id="PTHR10492:SF100">
    <property type="entry name" value="ATP-DEPENDENT DNA HELICASE"/>
    <property type="match status" value="1"/>
</dbReference>
<keyword evidence="6" id="KW-1185">Reference proteome</keyword>
<dbReference type="GO" id="GO:0006281">
    <property type="term" value="P:DNA repair"/>
    <property type="evidence" value="ECO:0007669"/>
    <property type="project" value="UniProtKB-KW"/>
</dbReference>
<evidence type="ECO:0000259" key="5">
    <source>
        <dbReference type="Pfam" id="PF21530"/>
    </source>
</evidence>
<gene>
    <name evidence="7" type="primary">LOC113737260</name>
</gene>
<protein>
    <recommendedName>
        <fullName evidence="1">ATP-dependent DNA helicase</fullName>
        <ecNumber evidence="1">5.6.2.3</ecNumber>
    </recommendedName>
</protein>
<evidence type="ECO:0000313" key="7">
    <source>
        <dbReference type="RefSeq" id="XP_027120313.2"/>
    </source>
</evidence>
<dbReference type="Pfam" id="PF05970">
    <property type="entry name" value="PIF1"/>
    <property type="match status" value="1"/>
</dbReference>
<evidence type="ECO:0000256" key="1">
    <source>
        <dbReference type="RuleBase" id="RU363044"/>
    </source>
</evidence>
<feature type="domain" description="DNA helicase Pif1-like 2B" evidence="5">
    <location>
        <begin position="1696"/>
        <end position="1741"/>
    </location>
</feature>
<keyword evidence="1" id="KW-0067">ATP-binding</keyword>
<keyword evidence="1" id="KW-0234">DNA repair</keyword>
<feature type="compositionally biased region" description="Basic residues" evidence="2">
    <location>
        <begin position="329"/>
        <end position="346"/>
    </location>
</feature>
<dbReference type="InterPro" id="IPR010285">
    <property type="entry name" value="DNA_helicase_pif1-like_DEAD"/>
</dbReference>
<dbReference type="PANTHER" id="PTHR10492">
    <property type="match status" value="1"/>
</dbReference>
<accession>A0A6P6WXX2</accession>
<proteinExistence type="inferred from homology"/>
<dbReference type="InterPro" id="IPR049163">
    <property type="entry name" value="Pif1-like_2B_dom"/>
</dbReference>
<comment type="similarity">
    <text evidence="1">Belongs to the helicase family.</text>
</comment>
<evidence type="ECO:0000259" key="4">
    <source>
        <dbReference type="Pfam" id="PF14214"/>
    </source>
</evidence>
<dbReference type="Pfam" id="PF21530">
    <property type="entry name" value="Pif1_2B_dom"/>
    <property type="match status" value="1"/>
</dbReference>
<dbReference type="GO" id="GO:0005524">
    <property type="term" value="F:ATP binding"/>
    <property type="evidence" value="ECO:0007669"/>
    <property type="project" value="UniProtKB-KW"/>
</dbReference>
<dbReference type="Proteomes" id="UP001652660">
    <property type="component" value="Chromosome 3e"/>
</dbReference>
<reference evidence="7" key="2">
    <citation type="submission" date="2025-08" db="UniProtKB">
        <authorList>
            <consortium name="RefSeq"/>
        </authorList>
    </citation>
    <scope>IDENTIFICATION</scope>
    <source>
        <tissue evidence="7">Leaves</tissue>
    </source>
</reference>
<name>A0A6P6WXX2_COFAR</name>
<keyword evidence="1" id="KW-0233">DNA recombination</keyword>
<keyword evidence="1" id="KW-0547">Nucleotide-binding</keyword>
<dbReference type="Gene3D" id="3.40.50.300">
    <property type="entry name" value="P-loop containing nucleotide triphosphate hydrolases"/>
    <property type="match status" value="1"/>
</dbReference>
<keyword evidence="1" id="KW-0347">Helicase</keyword>
<evidence type="ECO:0000256" key="2">
    <source>
        <dbReference type="SAM" id="MobiDB-lite"/>
    </source>
</evidence>
<organism evidence="6 7">
    <name type="scientific">Coffea arabica</name>
    <name type="common">Arabian coffee</name>
    <dbReference type="NCBI Taxonomy" id="13443"/>
    <lineage>
        <taxon>Eukaryota</taxon>
        <taxon>Viridiplantae</taxon>
        <taxon>Streptophyta</taxon>
        <taxon>Embryophyta</taxon>
        <taxon>Tracheophyta</taxon>
        <taxon>Spermatophyta</taxon>
        <taxon>Magnoliopsida</taxon>
        <taxon>eudicotyledons</taxon>
        <taxon>Gunneridae</taxon>
        <taxon>Pentapetalae</taxon>
        <taxon>asterids</taxon>
        <taxon>lamiids</taxon>
        <taxon>Gentianales</taxon>
        <taxon>Rubiaceae</taxon>
        <taxon>Ixoroideae</taxon>
        <taxon>Gardenieae complex</taxon>
        <taxon>Bertiereae - Coffeeae clade</taxon>
        <taxon>Coffeeae</taxon>
        <taxon>Coffea</taxon>
    </lineage>
</organism>
<keyword evidence="1" id="KW-0378">Hydrolase</keyword>
<dbReference type="GO" id="GO:0016787">
    <property type="term" value="F:hydrolase activity"/>
    <property type="evidence" value="ECO:0007669"/>
    <property type="project" value="UniProtKB-KW"/>
</dbReference>
<dbReference type="CDD" id="cd18809">
    <property type="entry name" value="SF1_C_RecD"/>
    <property type="match status" value="1"/>
</dbReference>
<dbReference type="InterPro" id="IPR027417">
    <property type="entry name" value="P-loop_NTPase"/>
</dbReference>
<comment type="cofactor">
    <cofactor evidence="1">
        <name>Mg(2+)</name>
        <dbReference type="ChEBI" id="CHEBI:18420"/>
    </cofactor>
</comment>
<evidence type="ECO:0000259" key="3">
    <source>
        <dbReference type="Pfam" id="PF05970"/>
    </source>
</evidence>
<evidence type="ECO:0000313" key="6">
    <source>
        <dbReference type="Proteomes" id="UP001652660"/>
    </source>
</evidence>
<dbReference type="GO" id="GO:0043139">
    <property type="term" value="F:5'-3' DNA helicase activity"/>
    <property type="evidence" value="ECO:0007669"/>
    <property type="project" value="UniProtKB-EC"/>
</dbReference>
<feature type="region of interest" description="Disordered" evidence="2">
    <location>
        <begin position="317"/>
        <end position="350"/>
    </location>
</feature>
<dbReference type="GO" id="GO:0000723">
    <property type="term" value="P:telomere maintenance"/>
    <property type="evidence" value="ECO:0007669"/>
    <property type="project" value="InterPro"/>
</dbReference>
<dbReference type="Pfam" id="PF14214">
    <property type="entry name" value="Helitron_like_N"/>
    <property type="match status" value="1"/>
</dbReference>
<dbReference type="GO" id="GO:0006310">
    <property type="term" value="P:DNA recombination"/>
    <property type="evidence" value="ECO:0007669"/>
    <property type="project" value="UniProtKB-KW"/>
</dbReference>
<comment type="catalytic activity">
    <reaction evidence="1">
        <text>ATP + H2O = ADP + phosphate + H(+)</text>
        <dbReference type="Rhea" id="RHEA:13065"/>
        <dbReference type="ChEBI" id="CHEBI:15377"/>
        <dbReference type="ChEBI" id="CHEBI:15378"/>
        <dbReference type="ChEBI" id="CHEBI:30616"/>
        <dbReference type="ChEBI" id="CHEBI:43474"/>
        <dbReference type="ChEBI" id="CHEBI:456216"/>
        <dbReference type="EC" id="5.6.2.3"/>
    </reaction>
</comment>
<reference evidence="6" key="1">
    <citation type="journal article" date="2025" name="Foods">
        <title>Unveiling the Microbial Signatures of Arabica Coffee Cherries: Insights into Ripeness Specific Diversity, Functional Traits, and Implications for Quality and Safety.</title>
        <authorList>
            <consortium name="RefSeq"/>
            <person name="Tenea G.N."/>
            <person name="Cifuentes V."/>
            <person name="Reyes P."/>
            <person name="Cevallos-Vallejos M."/>
        </authorList>
    </citation>
    <scope>NUCLEOTIDE SEQUENCE [LARGE SCALE GENOMIC DNA]</scope>
</reference>
<dbReference type="GeneID" id="113737260"/>
<dbReference type="RefSeq" id="XP_027120313.2">
    <property type="nucleotide sequence ID" value="XM_027264512.2"/>
</dbReference>